<reference evidence="1 2" key="1">
    <citation type="journal article" date="2019" name="PLoS Negl. Trop. Dis.">
        <title>Revisiting the worldwide diversity of Leptospira species in the environment.</title>
        <authorList>
            <person name="Vincent A.T."/>
            <person name="Schiettekatte O."/>
            <person name="Bourhy P."/>
            <person name="Veyrier F.J."/>
            <person name="Picardeau M."/>
        </authorList>
    </citation>
    <scope>NUCLEOTIDE SEQUENCE [LARGE SCALE GENOMIC DNA]</scope>
    <source>
        <strain evidence="1 2">SSW18</strain>
    </source>
</reference>
<accession>A0A5R2AT94</accession>
<evidence type="ECO:0000313" key="1">
    <source>
        <dbReference type="EMBL" id="TGJ99894.1"/>
    </source>
</evidence>
<dbReference type="RefSeq" id="WP_135698400.1">
    <property type="nucleotide sequence ID" value="NZ_RQER01000008.1"/>
</dbReference>
<name>A0A5R2AT94_9LEPT</name>
<protein>
    <submittedName>
        <fullName evidence="1">Uncharacterized protein</fullName>
    </submittedName>
</protein>
<gene>
    <name evidence="1" type="ORF">EHO57_14140</name>
</gene>
<evidence type="ECO:0000313" key="2">
    <source>
        <dbReference type="Proteomes" id="UP000297946"/>
    </source>
</evidence>
<dbReference type="Proteomes" id="UP000297946">
    <property type="component" value="Unassembled WGS sequence"/>
</dbReference>
<dbReference type="EMBL" id="RQER01000008">
    <property type="protein sequence ID" value="TGJ99894.1"/>
    <property type="molecule type" value="Genomic_DNA"/>
</dbReference>
<proteinExistence type="predicted"/>
<comment type="caution">
    <text evidence="1">The sequence shown here is derived from an EMBL/GenBank/DDBJ whole genome shotgun (WGS) entry which is preliminary data.</text>
</comment>
<organism evidence="1 2">
    <name type="scientific">Leptospira langatensis</name>
    <dbReference type="NCBI Taxonomy" id="2484983"/>
    <lineage>
        <taxon>Bacteria</taxon>
        <taxon>Pseudomonadati</taxon>
        <taxon>Spirochaetota</taxon>
        <taxon>Spirochaetia</taxon>
        <taxon>Leptospirales</taxon>
        <taxon>Leptospiraceae</taxon>
        <taxon>Leptospira</taxon>
    </lineage>
</organism>
<sequence length="105" mass="11761">MMVWILSFTTGLFLLLLLGVSAFAVELVFKLREIHHKGAGIEQPRDFTILRSIRMVVLGYEEYKILLKLAQDGENFNALINGLGETLKAVGSEPLPEAKSNQEEE</sequence>
<dbReference type="AlphaFoldDB" id="A0A5R2AT94"/>